<dbReference type="AlphaFoldDB" id="A0A9P7RTK7"/>
<dbReference type="Pfam" id="PF00067">
    <property type="entry name" value="p450"/>
    <property type="match status" value="1"/>
</dbReference>
<name>A0A9P7RTK7_9AGAR</name>
<evidence type="ECO:0000256" key="3">
    <source>
        <dbReference type="ARBA" id="ARBA00022617"/>
    </source>
</evidence>
<dbReference type="GO" id="GO:0016705">
    <property type="term" value="F:oxidoreductase activity, acting on paired donors, with incorporation or reduction of molecular oxygen"/>
    <property type="evidence" value="ECO:0007669"/>
    <property type="project" value="InterPro"/>
</dbReference>
<dbReference type="CDD" id="cd11063">
    <property type="entry name" value="CYP52"/>
    <property type="match status" value="1"/>
</dbReference>
<evidence type="ECO:0000256" key="5">
    <source>
        <dbReference type="ARBA" id="ARBA00023002"/>
    </source>
</evidence>
<feature type="binding site" description="axial binding residue" evidence="8">
    <location>
        <position position="507"/>
    </location>
    <ligand>
        <name>heme</name>
        <dbReference type="ChEBI" id="CHEBI:30413"/>
    </ligand>
    <ligandPart>
        <name>Fe</name>
        <dbReference type="ChEBI" id="CHEBI:18248"/>
    </ligandPart>
</feature>
<dbReference type="InterPro" id="IPR002401">
    <property type="entry name" value="Cyt_P450_E_grp-I"/>
</dbReference>
<dbReference type="GeneID" id="66079948"/>
<evidence type="ECO:0000256" key="7">
    <source>
        <dbReference type="ARBA" id="ARBA00023033"/>
    </source>
</evidence>
<evidence type="ECO:0000256" key="2">
    <source>
        <dbReference type="ARBA" id="ARBA00010617"/>
    </source>
</evidence>
<gene>
    <name evidence="10" type="ORF">E1B28_010873</name>
</gene>
<dbReference type="InterPro" id="IPR047146">
    <property type="entry name" value="Cyt_P450_E_CYP52_fungi"/>
</dbReference>
<keyword evidence="11" id="KW-1185">Reference proteome</keyword>
<dbReference type="PROSITE" id="PS00086">
    <property type="entry name" value="CYTOCHROME_P450"/>
    <property type="match status" value="1"/>
</dbReference>
<dbReference type="InterPro" id="IPR017972">
    <property type="entry name" value="Cyt_P450_CS"/>
</dbReference>
<keyword evidence="7 9" id="KW-0503">Monooxygenase</keyword>
<proteinExistence type="inferred from homology"/>
<protein>
    <recommendedName>
        <fullName evidence="12">Cytochrome P450</fullName>
    </recommendedName>
</protein>
<sequence length="580" mass="66558">MSLPPGPKFVLKQLSWISRRVIVVHLCLRALDYLDILPLSTTANVLASVLVQALAILGQPLWEDFKMKRDAAARGAVLVPRVRQSSRSIVKDILKSFQSGYIAEVFDDWRETYGNTYFLKIFSDKRILTLEPLHMKAVLATQFDEFVKGSLLFSQWKSLLGAGVFNSDGDMWKFHRQMTRPFFSKDRIRDFEIFDNHAMETIELMKKRLSEGHPIDFQDAVGRFTLDSATEFLFGKNVRSLDAGLPYPKSSGISNTYEFENHPSNRFVTAFMKAQAIAVQRSRLGTTWPLMEFWKDELAMNRAIVDEFVKPILAGVKQREKSRSAQSKEPLEEDEFFLAHLVRQNTDDQVVLDELVNILVASRDTTAALLSFAVYILTERPDIVQRLREEVLRHVGPTSPPSYEDIKEMKYLRAFLNETLRLYPPVPIDSRNSTKATTLPSVNGPPIFVPENTRVTYSVFLVHRREDLWGPDADEFDPDRFLDERLHKYLTPNPFIFLPFNAGPRICLGQQFAYNEASFFLVRLLQNFSSFTFADDAQDGCDKPPRHWKGLKGTKGRDKITFQIFLTMSVRGGLWVKMEA</sequence>
<keyword evidence="6 8" id="KW-0408">Iron</keyword>
<evidence type="ECO:0000256" key="4">
    <source>
        <dbReference type="ARBA" id="ARBA00022723"/>
    </source>
</evidence>
<accession>A0A9P7RTK7</accession>
<dbReference type="SUPFAM" id="SSF48264">
    <property type="entry name" value="Cytochrome P450"/>
    <property type="match status" value="1"/>
</dbReference>
<keyword evidence="4 8" id="KW-0479">Metal-binding</keyword>
<dbReference type="PRINTS" id="PR00463">
    <property type="entry name" value="EP450I"/>
</dbReference>
<comment type="similarity">
    <text evidence="2 9">Belongs to the cytochrome P450 family.</text>
</comment>
<dbReference type="PANTHER" id="PTHR24287">
    <property type="entry name" value="P450, PUTATIVE (EUROFUNG)-RELATED"/>
    <property type="match status" value="1"/>
</dbReference>
<dbReference type="OrthoDB" id="1470350at2759"/>
<comment type="cofactor">
    <cofactor evidence="1 8">
        <name>heme</name>
        <dbReference type="ChEBI" id="CHEBI:30413"/>
    </cofactor>
</comment>
<keyword evidence="5 9" id="KW-0560">Oxidoreductase</keyword>
<comment type="caution">
    <text evidence="10">The sequence shown here is derived from an EMBL/GenBank/DDBJ whole genome shotgun (WGS) entry which is preliminary data.</text>
</comment>
<dbReference type="Gene3D" id="1.10.630.10">
    <property type="entry name" value="Cytochrome P450"/>
    <property type="match status" value="1"/>
</dbReference>
<dbReference type="InterPro" id="IPR001128">
    <property type="entry name" value="Cyt_P450"/>
</dbReference>
<dbReference type="PANTHER" id="PTHR24287:SF1">
    <property type="entry name" value="P450, PUTATIVE (EUROFUNG)-RELATED"/>
    <property type="match status" value="1"/>
</dbReference>
<dbReference type="GO" id="GO:0005506">
    <property type="term" value="F:iron ion binding"/>
    <property type="evidence" value="ECO:0007669"/>
    <property type="project" value="InterPro"/>
</dbReference>
<dbReference type="GO" id="GO:0020037">
    <property type="term" value="F:heme binding"/>
    <property type="evidence" value="ECO:0007669"/>
    <property type="project" value="InterPro"/>
</dbReference>
<dbReference type="GO" id="GO:0004497">
    <property type="term" value="F:monooxygenase activity"/>
    <property type="evidence" value="ECO:0007669"/>
    <property type="project" value="UniProtKB-KW"/>
</dbReference>
<dbReference type="InterPro" id="IPR036396">
    <property type="entry name" value="Cyt_P450_sf"/>
</dbReference>
<evidence type="ECO:0008006" key="12">
    <source>
        <dbReference type="Google" id="ProtNLM"/>
    </source>
</evidence>
<dbReference type="KEGG" id="more:E1B28_010873"/>
<organism evidence="10 11">
    <name type="scientific">Marasmius oreades</name>
    <name type="common">fairy-ring Marasmius</name>
    <dbReference type="NCBI Taxonomy" id="181124"/>
    <lineage>
        <taxon>Eukaryota</taxon>
        <taxon>Fungi</taxon>
        <taxon>Dikarya</taxon>
        <taxon>Basidiomycota</taxon>
        <taxon>Agaricomycotina</taxon>
        <taxon>Agaricomycetes</taxon>
        <taxon>Agaricomycetidae</taxon>
        <taxon>Agaricales</taxon>
        <taxon>Marasmiineae</taxon>
        <taxon>Marasmiaceae</taxon>
        <taxon>Marasmius</taxon>
    </lineage>
</organism>
<evidence type="ECO:0000256" key="1">
    <source>
        <dbReference type="ARBA" id="ARBA00001971"/>
    </source>
</evidence>
<evidence type="ECO:0000313" key="11">
    <source>
        <dbReference type="Proteomes" id="UP001049176"/>
    </source>
</evidence>
<dbReference type="EMBL" id="CM032187">
    <property type="protein sequence ID" value="KAG7089168.1"/>
    <property type="molecule type" value="Genomic_DNA"/>
</dbReference>
<evidence type="ECO:0000256" key="8">
    <source>
        <dbReference type="PIRSR" id="PIRSR602401-1"/>
    </source>
</evidence>
<evidence type="ECO:0000256" key="6">
    <source>
        <dbReference type="ARBA" id="ARBA00023004"/>
    </source>
</evidence>
<evidence type="ECO:0000313" key="10">
    <source>
        <dbReference type="EMBL" id="KAG7089168.1"/>
    </source>
</evidence>
<dbReference type="Proteomes" id="UP001049176">
    <property type="component" value="Chromosome 7"/>
</dbReference>
<dbReference type="RefSeq" id="XP_043005638.1">
    <property type="nucleotide sequence ID" value="XM_043155856.1"/>
</dbReference>
<dbReference type="PRINTS" id="PR00385">
    <property type="entry name" value="P450"/>
</dbReference>
<evidence type="ECO:0000256" key="9">
    <source>
        <dbReference type="RuleBase" id="RU000461"/>
    </source>
</evidence>
<reference evidence="10" key="1">
    <citation type="journal article" date="2021" name="Genome Biol. Evol.">
        <title>The assembled and annotated genome of the fairy-ring fungus Marasmius oreades.</title>
        <authorList>
            <person name="Hiltunen M."/>
            <person name="Ament-Velasquez S.L."/>
            <person name="Johannesson H."/>
        </authorList>
    </citation>
    <scope>NUCLEOTIDE SEQUENCE</scope>
    <source>
        <strain evidence="10">03SP1</strain>
    </source>
</reference>
<keyword evidence="3 8" id="KW-0349">Heme</keyword>